<proteinExistence type="predicted"/>
<organism evidence="1 2">
    <name type="scientific">Parelaphostrongylus tenuis</name>
    <name type="common">Meningeal worm</name>
    <dbReference type="NCBI Taxonomy" id="148309"/>
    <lineage>
        <taxon>Eukaryota</taxon>
        <taxon>Metazoa</taxon>
        <taxon>Ecdysozoa</taxon>
        <taxon>Nematoda</taxon>
        <taxon>Chromadorea</taxon>
        <taxon>Rhabditida</taxon>
        <taxon>Rhabditina</taxon>
        <taxon>Rhabditomorpha</taxon>
        <taxon>Strongyloidea</taxon>
        <taxon>Metastrongylidae</taxon>
        <taxon>Parelaphostrongylus</taxon>
    </lineage>
</organism>
<evidence type="ECO:0000313" key="1">
    <source>
        <dbReference type="EMBL" id="KAJ1356459.1"/>
    </source>
</evidence>
<dbReference type="EMBL" id="JAHQIW010002823">
    <property type="protein sequence ID" value="KAJ1356459.1"/>
    <property type="molecule type" value="Genomic_DNA"/>
</dbReference>
<accession>A0AAD5N2X0</accession>
<protein>
    <submittedName>
        <fullName evidence="1">Uncharacterized protein</fullName>
    </submittedName>
</protein>
<reference evidence="1" key="1">
    <citation type="submission" date="2021-06" db="EMBL/GenBank/DDBJ databases">
        <title>Parelaphostrongylus tenuis whole genome reference sequence.</title>
        <authorList>
            <person name="Garwood T.J."/>
            <person name="Larsen P.A."/>
            <person name="Fountain-Jones N.M."/>
            <person name="Garbe J.R."/>
            <person name="Macchietto M.G."/>
            <person name="Kania S.A."/>
            <person name="Gerhold R.W."/>
            <person name="Richards J.E."/>
            <person name="Wolf T.M."/>
        </authorList>
    </citation>
    <scope>NUCLEOTIDE SEQUENCE</scope>
    <source>
        <strain evidence="1">MNPRO001-30</strain>
        <tissue evidence="1">Meninges</tissue>
    </source>
</reference>
<name>A0AAD5N2X0_PARTN</name>
<dbReference type="AlphaFoldDB" id="A0AAD5N2X0"/>
<evidence type="ECO:0000313" key="2">
    <source>
        <dbReference type="Proteomes" id="UP001196413"/>
    </source>
</evidence>
<gene>
    <name evidence="1" type="ORF">KIN20_014186</name>
</gene>
<sequence length="90" mass="9720">MGVCPTTHLLCSDCTLTTTTFRSQDPQLSFGMISVRSALAYSMLFPDVICACGVNSKSTGQYAAQPHPNLLKVSIDHFGAVLQIERCQPV</sequence>
<dbReference type="Proteomes" id="UP001196413">
    <property type="component" value="Unassembled WGS sequence"/>
</dbReference>
<keyword evidence="2" id="KW-1185">Reference proteome</keyword>
<comment type="caution">
    <text evidence="1">The sequence shown here is derived from an EMBL/GenBank/DDBJ whole genome shotgun (WGS) entry which is preliminary data.</text>
</comment>